<organism evidence="1 2">
    <name type="scientific">Fastidiosipila sanguinis</name>
    <dbReference type="NCBI Taxonomy" id="236753"/>
    <lineage>
        <taxon>Bacteria</taxon>
        <taxon>Bacillati</taxon>
        <taxon>Bacillota</taxon>
        <taxon>Clostridia</taxon>
        <taxon>Eubacteriales</taxon>
        <taxon>Oscillospiraceae</taxon>
        <taxon>Fastidiosipila</taxon>
    </lineage>
</organism>
<name>A0A2S0KNT9_9FIRM</name>
<proteinExistence type="predicted"/>
<gene>
    <name evidence="1" type="ORF">C5Q98_05380</name>
</gene>
<sequence length="188" mass="21877">MISINIASLLNYKAKRIPEPVYFEGNEAIESYENFEFPDGLDYDFVIWPGENKILLLTGKIEFKWVADCDLCLEPVENVETIEIAEDIYPAQFNPFENRMEDDTYEFAGEDEEYEFLIHDGRKVDLTRYIIDTVYINLPLVVKCSEDCPGLCVNCGKKDLENHECKVKKDAEELKAVRPEFDKLRELL</sequence>
<keyword evidence="2" id="KW-1185">Reference proteome</keyword>
<dbReference type="Proteomes" id="UP000237947">
    <property type="component" value="Chromosome"/>
</dbReference>
<reference evidence="2" key="1">
    <citation type="submission" date="2018-02" db="EMBL/GenBank/DDBJ databases">
        <authorList>
            <person name="Holder M.E."/>
            <person name="Ajami N.J."/>
            <person name="Petrosino J.F."/>
        </authorList>
    </citation>
    <scope>NUCLEOTIDE SEQUENCE [LARGE SCALE GENOMIC DNA]</scope>
    <source>
        <strain evidence="2">CCUG 47711</strain>
    </source>
</reference>
<accession>A0A2S0KNT9</accession>
<evidence type="ECO:0000313" key="1">
    <source>
        <dbReference type="EMBL" id="AVM42678.1"/>
    </source>
</evidence>
<dbReference type="KEGG" id="fsa:C5Q98_05380"/>
<protein>
    <recommendedName>
        <fullName evidence="3">DUF177 domain-containing protein</fullName>
    </recommendedName>
</protein>
<evidence type="ECO:0008006" key="3">
    <source>
        <dbReference type="Google" id="ProtNLM"/>
    </source>
</evidence>
<dbReference type="OrthoDB" id="9790372at2"/>
<dbReference type="RefSeq" id="WP_106012631.1">
    <property type="nucleotide sequence ID" value="NZ_CP027226.1"/>
</dbReference>
<dbReference type="Pfam" id="PF02620">
    <property type="entry name" value="YceD"/>
    <property type="match status" value="1"/>
</dbReference>
<dbReference type="AlphaFoldDB" id="A0A2S0KNT9"/>
<dbReference type="EMBL" id="CP027226">
    <property type="protein sequence ID" value="AVM42678.1"/>
    <property type="molecule type" value="Genomic_DNA"/>
</dbReference>
<evidence type="ECO:0000313" key="2">
    <source>
        <dbReference type="Proteomes" id="UP000237947"/>
    </source>
</evidence>
<dbReference type="InterPro" id="IPR003772">
    <property type="entry name" value="YceD"/>
</dbReference>